<name>A0A7I8JXQ9_SPIIN</name>
<keyword evidence="3" id="KW-1185">Reference proteome</keyword>
<feature type="compositionally biased region" description="Basic and acidic residues" evidence="1">
    <location>
        <begin position="8"/>
        <end position="23"/>
    </location>
</feature>
<protein>
    <submittedName>
        <fullName evidence="2">Uncharacterized protein</fullName>
    </submittedName>
</protein>
<evidence type="ECO:0000256" key="1">
    <source>
        <dbReference type="SAM" id="MobiDB-lite"/>
    </source>
</evidence>
<feature type="region of interest" description="Disordered" evidence="1">
    <location>
        <begin position="39"/>
        <end position="60"/>
    </location>
</feature>
<feature type="region of interest" description="Disordered" evidence="1">
    <location>
        <begin position="1"/>
        <end position="23"/>
    </location>
</feature>
<dbReference type="Proteomes" id="UP000663760">
    <property type="component" value="Chromosome 1"/>
</dbReference>
<evidence type="ECO:0000313" key="3">
    <source>
        <dbReference type="Proteomes" id="UP000663760"/>
    </source>
</evidence>
<gene>
    <name evidence="2" type="ORF">SI8410_01000877</name>
</gene>
<dbReference type="AlphaFoldDB" id="A0A7I8JXQ9"/>
<proteinExistence type="predicted"/>
<feature type="region of interest" description="Disordered" evidence="1">
    <location>
        <begin position="138"/>
        <end position="182"/>
    </location>
</feature>
<dbReference type="EMBL" id="LR746264">
    <property type="protein sequence ID" value="CAA7388690.1"/>
    <property type="molecule type" value="Genomic_DNA"/>
</dbReference>
<sequence length="202" mass="21226">MTVVGEDDGARADEGAYRRRKDHEEDLLFGLEGRVVAGDGVGVEEADDGEDQDGEGGVDEVSKAEPVIGEVCSGGFRIPEGPESLARHDAVVDLAVCISIAVGEAGEGAGEAADAEEDAAEDLVDNAAVTVVRQHPIEELEEEDGSGGEEPDEVAQPLEGLTPQSLPQTSRDELIKPRGFPESIQTSWLSESSFIPSQTSLK</sequence>
<evidence type="ECO:0000313" key="2">
    <source>
        <dbReference type="EMBL" id="CAA7388690.1"/>
    </source>
</evidence>
<feature type="compositionally biased region" description="Acidic residues" evidence="1">
    <location>
        <begin position="139"/>
        <end position="153"/>
    </location>
</feature>
<accession>A0A7I8JXQ9</accession>
<reference evidence="2" key="1">
    <citation type="submission" date="2020-02" db="EMBL/GenBank/DDBJ databases">
        <authorList>
            <person name="Scholz U."/>
            <person name="Mascher M."/>
            <person name="Fiebig A."/>
        </authorList>
    </citation>
    <scope>NUCLEOTIDE SEQUENCE</scope>
</reference>
<feature type="compositionally biased region" description="Acidic residues" evidence="1">
    <location>
        <begin position="42"/>
        <end position="58"/>
    </location>
</feature>
<organism evidence="2 3">
    <name type="scientific">Spirodela intermedia</name>
    <name type="common">Intermediate duckweed</name>
    <dbReference type="NCBI Taxonomy" id="51605"/>
    <lineage>
        <taxon>Eukaryota</taxon>
        <taxon>Viridiplantae</taxon>
        <taxon>Streptophyta</taxon>
        <taxon>Embryophyta</taxon>
        <taxon>Tracheophyta</taxon>
        <taxon>Spermatophyta</taxon>
        <taxon>Magnoliopsida</taxon>
        <taxon>Liliopsida</taxon>
        <taxon>Araceae</taxon>
        <taxon>Lemnoideae</taxon>
        <taxon>Spirodela</taxon>
    </lineage>
</organism>